<dbReference type="InterPro" id="IPR050164">
    <property type="entry name" value="Peptidase_C19"/>
</dbReference>
<proteinExistence type="inferred from homology"/>
<dbReference type="Gene3D" id="3.90.70.10">
    <property type="entry name" value="Cysteine proteinases"/>
    <property type="match status" value="1"/>
</dbReference>
<comment type="similarity">
    <text evidence="2 8">Belongs to the peptidase C19 family.</text>
</comment>
<feature type="region of interest" description="Disordered" evidence="9">
    <location>
        <begin position="772"/>
        <end position="814"/>
    </location>
</feature>
<dbReference type="OrthoDB" id="420187at2759"/>
<dbReference type="InterPro" id="IPR001394">
    <property type="entry name" value="Peptidase_C19_UCH"/>
</dbReference>
<dbReference type="EMBL" id="CM002875">
    <property type="protein sequence ID" value="KFK28475.1"/>
    <property type="molecule type" value="Genomic_DNA"/>
</dbReference>
<dbReference type="GO" id="GO:0016579">
    <property type="term" value="P:protein deubiquitination"/>
    <property type="evidence" value="ECO:0007669"/>
    <property type="project" value="InterPro"/>
</dbReference>
<protein>
    <recommendedName>
        <fullName evidence="8">Ubiquitin carboxyl-terminal hydrolase</fullName>
        <ecNumber evidence="8">3.4.19.12</ecNumber>
    </recommendedName>
</protein>
<evidence type="ECO:0000256" key="3">
    <source>
        <dbReference type="ARBA" id="ARBA00022670"/>
    </source>
</evidence>
<evidence type="ECO:0000256" key="4">
    <source>
        <dbReference type="ARBA" id="ARBA00022786"/>
    </source>
</evidence>
<dbReference type="GO" id="GO:0005634">
    <property type="term" value="C:nucleus"/>
    <property type="evidence" value="ECO:0007669"/>
    <property type="project" value="TreeGrafter"/>
</dbReference>
<dbReference type="PROSITE" id="PS00972">
    <property type="entry name" value="USP_1"/>
    <property type="match status" value="1"/>
</dbReference>
<keyword evidence="4 8" id="KW-0833">Ubl conjugation pathway</keyword>
<dbReference type="GO" id="GO:0006508">
    <property type="term" value="P:proteolysis"/>
    <property type="evidence" value="ECO:0007669"/>
    <property type="project" value="UniProtKB-KW"/>
</dbReference>
<dbReference type="Pfam" id="PF00443">
    <property type="entry name" value="UCH"/>
    <property type="match status" value="1"/>
</dbReference>
<dbReference type="PANTHER" id="PTHR24006">
    <property type="entry name" value="UBIQUITIN CARBOXYL-TERMINAL HYDROLASE"/>
    <property type="match status" value="1"/>
</dbReference>
<dbReference type="PROSITE" id="PS00973">
    <property type="entry name" value="USP_2"/>
    <property type="match status" value="1"/>
</dbReference>
<dbReference type="InterPro" id="IPR038765">
    <property type="entry name" value="Papain-like_cys_pep_sf"/>
</dbReference>
<dbReference type="Proteomes" id="UP000029120">
    <property type="component" value="Chromosome 7"/>
</dbReference>
<evidence type="ECO:0000256" key="6">
    <source>
        <dbReference type="ARBA" id="ARBA00022807"/>
    </source>
</evidence>
<reference evidence="12" key="1">
    <citation type="journal article" date="2015" name="Nat. Plants">
        <title>Genome expansion of Arabis alpina linked with retrotransposition and reduced symmetric DNA methylation.</title>
        <authorList>
            <person name="Willing E.M."/>
            <person name="Rawat V."/>
            <person name="Mandakova T."/>
            <person name="Maumus F."/>
            <person name="James G.V."/>
            <person name="Nordstroem K.J."/>
            <person name="Becker C."/>
            <person name="Warthmann N."/>
            <person name="Chica C."/>
            <person name="Szarzynska B."/>
            <person name="Zytnicki M."/>
            <person name="Albani M.C."/>
            <person name="Kiefer C."/>
            <person name="Bergonzi S."/>
            <person name="Castaings L."/>
            <person name="Mateos J.L."/>
            <person name="Berns M.C."/>
            <person name="Bujdoso N."/>
            <person name="Piofczyk T."/>
            <person name="de Lorenzo L."/>
            <person name="Barrero-Sicilia C."/>
            <person name="Mateos I."/>
            <person name="Piednoel M."/>
            <person name="Hagmann J."/>
            <person name="Chen-Min-Tao R."/>
            <person name="Iglesias-Fernandez R."/>
            <person name="Schuster S.C."/>
            <person name="Alonso-Blanco C."/>
            <person name="Roudier F."/>
            <person name="Carbonero P."/>
            <person name="Paz-Ares J."/>
            <person name="Davis S.J."/>
            <person name="Pecinka A."/>
            <person name="Quesneville H."/>
            <person name="Colot V."/>
            <person name="Lysak M.A."/>
            <person name="Weigel D."/>
            <person name="Coupland G."/>
            <person name="Schneeberger K."/>
        </authorList>
    </citation>
    <scope>NUCLEOTIDE SEQUENCE [LARGE SCALE GENOMIC DNA]</scope>
    <source>
        <strain evidence="12">cv. Pajares</strain>
    </source>
</reference>
<keyword evidence="3 8" id="KW-0645">Protease</keyword>
<name>A0A087GF23_ARAAL</name>
<dbReference type="GO" id="GO:0005829">
    <property type="term" value="C:cytosol"/>
    <property type="evidence" value="ECO:0007669"/>
    <property type="project" value="EnsemblPlants"/>
</dbReference>
<dbReference type="InterPro" id="IPR018200">
    <property type="entry name" value="USP_CS"/>
</dbReference>
<feature type="region of interest" description="Disordered" evidence="9">
    <location>
        <begin position="669"/>
        <end position="690"/>
    </location>
</feature>
<dbReference type="PANTHER" id="PTHR24006:SF747">
    <property type="entry name" value="UBIQUITIN CARBOXYL-TERMINAL HYDROLASE 20"/>
    <property type="match status" value="1"/>
</dbReference>
<gene>
    <name evidence="11" type="ordered locus">AALP_Aa7g001000</name>
</gene>
<dbReference type="FunFam" id="3.90.70.10:FF:000116">
    <property type="entry name" value="Ubiquitin carboxyl-terminal hydrolase 20"/>
    <property type="match status" value="1"/>
</dbReference>
<dbReference type="PROSITE" id="PS50235">
    <property type="entry name" value="USP_3"/>
    <property type="match status" value="1"/>
</dbReference>
<evidence type="ECO:0000259" key="10">
    <source>
        <dbReference type="PROSITE" id="PS50235"/>
    </source>
</evidence>
<keyword evidence="6 8" id="KW-0788">Thiol protease</keyword>
<dbReference type="eggNOG" id="KOG1865">
    <property type="taxonomic scope" value="Eukaryota"/>
</dbReference>
<evidence type="ECO:0000256" key="5">
    <source>
        <dbReference type="ARBA" id="ARBA00022801"/>
    </source>
</evidence>
<dbReference type="InterPro" id="IPR028889">
    <property type="entry name" value="USP"/>
</dbReference>
<dbReference type="Gramene" id="KFK28475">
    <property type="protein sequence ID" value="KFK28475"/>
    <property type="gene ID" value="AALP_AA7G001000"/>
</dbReference>
<evidence type="ECO:0000256" key="7">
    <source>
        <dbReference type="ARBA" id="ARBA00037450"/>
    </source>
</evidence>
<dbReference type="AlphaFoldDB" id="A0A087GF23"/>
<feature type="domain" description="USP" evidence="10">
    <location>
        <begin position="307"/>
        <end position="609"/>
    </location>
</feature>
<sequence>MADSAASPPLTLDKSSIDANVVQSLTLTSPILDLVADGGGDKVSISIPSRNDSSSTIGDDVVQSLALTSPILDLVADGDDDKVSVSIPSRNETLDEPSSIGVDDVVQSMALSSPIHDRVVDGGGDKVSVSIPTRNETLDESSCSIGVDVVQSMALTSPIRDRDDVISIPSRNETLDESSSSTIASIGANVVQSLALTSPIRDRDDVGGGDKETLTVSSQVKGTRRAKPAMNHPFQYGRDETNEPRLSLSNCPENSWDLNNHHRHETYLSSNFSSGYDVDDDEYLMGMYDPYQRRYQQEPFTEYNIGAGLWNLGNSCFVNSVLQCFTHTVPLIQSLRAYKYQYPCNCYNMMNRFCVLWALQRHIKLALRTSRCSISPSHFLDNINYFSPDFRRYQQEDAHEFLQAFLDKLERCCLERRSDRGDNSSQDGNFVQRIFGGRLVSKLRCCSCGSVSETFENSVGLSLEIEDVDNLYDALESFTSVEKLEDQMTCDKCEEKVSKEKQLLLENLPPVVTFHLKRFKNNGYFMEKISKHVRFPLELDLESENSEVATKYRLYAFVEHLGSLAYGHYISYVRSEPKLWHKFDDKQVTMVNEEDVLSRDSYILFYAREDIPWFFNAFDEMQPLLGASLNNFSPKSVLDPSNGECSSEISYENVNKSNKPCDSHANAEENYVSLSDESTTESSGEDSPMEEELLDPVYDTYPPFTEPSQREIIDSRLAIEKAMTGDVFVPVPMVQNQDLSPKQQEGGVRIQLEHLESAKNQDEPCKQALISKEEPFEDVSLSSAESNGEDTPMPELLDSLETDGSYAPASKKELDSCVPTGDEFVPVVMAQIQDSTPEQQEETFQQLLLFDDDEAGYMETEEVANDDELAKKQSPRGRELYVDVAYSDGSPIKRMKTESEDNENL</sequence>
<keyword evidence="5 8" id="KW-0378">Hydrolase</keyword>
<evidence type="ECO:0000256" key="9">
    <source>
        <dbReference type="SAM" id="MobiDB-lite"/>
    </source>
</evidence>
<comment type="catalytic activity">
    <reaction evidence="1 8">
        <text>Thiol-dependent hydrolysis of ester, thioester, amide, peptide and isopeptide bonds formed by the C-terminal Gly of ubiquitin (a 76-residue protein attached to proteins as an intracellular targeting signal).</text>
        <dbReference type="EC" id="3.4.19.12"/>
    </reaction>
</comment>
<feature type="region of interest" description="Disordered" evidence="9">
    <location>
        <begin position="883"/>
        <end position="905"/>
    </location>
</feature>
<dbReference type="EC" id="3.4.19.12" evidence="8"/>
<accession>A0A087GF23</accession>
<evidence type="ECO:0000256" key="1">
    <source>
        <dbReference type="ARBA" id="ARBA00000707"/>
    </source>
</evidence>
<organism evidence="11 12">
    <name type="scientific">Arabis alpina</name>
    <name type="common">Alpine rock-cress</name>
    <dbReference type="NCBI Taxonomy" id="50452"/>
    <lineage>
        <taxon>Eukaryota</taxon>
        <taxon>Viridiplantae</taxon>
        <taxon>Streptophyta</taxon>
        <taxon>Embryophyta</taxon>
        <taxon>Tracheophyta</taxon>
        <taxon>Spermatophyta</taxon>
        <taxon>Magnoliopsida</taxon>
        <taxon>eudicotyledons</taxon>
        <taxon>Gunneridae</taxon>
        <taxon>Pentapetalae</taxon>
        <taxon>rosids</taxon>
        <taxon>malvids</taxon>
        <taxon>Brassicales</taxon>
        <taxon>Brassicaceae</taxon>
        <taxon>Arabideae</taxon>
        <taxon>Arabis</taxon>
    </lineage>
</organism>
<evidence type="ECO:0000256" key="8">
    <source>
        <dbReference type="RuleBase" id="RU366025"/>
    </source>
</evidence>
<dbReference type="SUPFAM" id="SSF54001">
    <property type="entry name" value="Cysteine proteinases"/>
    <property type="match status" value="1"/>
</dbReference>
<dbReference type="GO" id="GO:0004843">
    <property type="term" value="F:cysteine-type deubiquitinase activity"/>
    <property type="evidence" value="ECO:0007669"/>
    <property type="project" value="UniProtKB-UniRule"/>
</dbReference>
<evidence type="ECO:0000313" key="12">
    <source>
        <dbReference type="Proteomes" id="UP000029120"/>
    </source>
</evidence>
<comment type="function">
    <text evidence="7 8">Recognizes and hydrolyzes the peptide bond at the C-terminal Gly of ubiquitin. Involved in the processing of poly-ubiquitin precursors as well as that of ubiquitinated proteins.</text>
</comment>
<keyword evidence="12" id="KW-1185">Reference proteome</keyword>
<feature type="region of interest" description="Disordered" evidence="9">
    <location>
        <begin position="200"/>
        <end position="245"/>
    </location>
</feature>
<feature type="compositionally biased region" description="Low complexity" evidence="9">
    <location>
        <begin position="673"/>
        <end position="682"/>
    </location>
</feature>
<feature type="compositionally biased region" description="Basic and acidic residues" evidence="9">
    <location>
        <begin position="200"/>
        <end position="213"/>
    </location>
</feature>
<evidence type="ECO:0000256" key="2">
    <source>
        <dbReference type="ARBA" id="ARBA00009085"/>
    </source>
</evidence>
<dbReference type="CDD" id="cd02661">
    <property type="entry name" value="Peptidase_C19E"/>
    <property type="match status" value="1"/>
</dbReference>
<evidence type="ECO:0000313" key="11">
    <source>
        <dbReference type="EMBL" id="KFK28475.1"/>
    </source>
</evidence>